<reference evidence="2 3" key="1">
    <citation type="submission" date="2021-02" db="EMBL/GenBank/DDBJ databases">
        <title>Draft genome of the type strains Burkholderia anthina DSM16086.</title>
        <authorList>
            <person name="Hertel R."/>
            <person name="Meissner J."/>
            <person name="Poehlein A."/>
            <person name="Daniel R."/>
            <person name="Commichau F.M."/>
        </authorList>
    </citation>
    <scope>NUCLEOTIDE SEQUENCE [LARGE SCALE GENOMIC DNA]</scope>
    <source>
        <strain evidence="2 3">DSM 16086</strain>
    </source>
</reference>
<dbReference type="RefSeq" id="WP_143331643.1">
    <property type="nucleotide sequence ID" value="NZ_CABVLY010000015.1"/>
</dbReference>
<dbReference type="InterPro" id="IPR018958">
    <property type="entry name" value="Knr4/Smi1-like_dom"/>
</dbReference>
<proteinExistence type="predicted"/>
<sequence length="169" mass="19094">MNKLNVLVEKMKSDWSFARKAIHFGQECPFLLRSNFADGIASGVMVEGISDSAYELMQFWGISERADLFKDDECGQWGVEVLSPQEAIEETARQRQIRNRDFLDGDVVFARFCGDSDLLLMDSVGAVYVALPLDCRGDWPRVADSLEDFLENLTNSQGAKYWEPPKGSR</sequence>
<protein>
    <recommendedName>
        <fullName evidence="1">Knr4/Smi1-like domain-containing protein</fullName>
    </recommendedName>
</protein>
<dbReference type="SUPFAM" id="SSF160631">
    <property type="entry name" value="SMI1/KNR4-like"/>
    <property type="match status" value="1"/>
</dbReference>
<evidence type="ECO:0000313" key="3">
    <source>
        <dbReference type="Proteomes" id="UP000755577"/>
    </source>
</evidence>
<dbReference type="EMBL" id="JAFCIQ010000009">
    <property type="protein sequence ID" value="MBM2767704.1"/>
    <property type="molecule type" value="Genomic_DNA"/>
</dbReference>
<dbReference type="InterPro" id="IPR037883">
    <property type="entry name" value="Knr4/Smi1-like_sf"/>
</dbReference>
<dbReference type="Proteomes" id="UP000755577">
    <property type="component" value="Unassembled WGS sequence"/>
</dbReference>
<evidence type="ECO:0000259" key="1">
    <source>
        <dbReference type="Pfam" id="PF09346"/>
    </source>
</evidence>
<accession>A0ABS2B3Z9</accession>
<dbReference type="GeneID" id="56501964"/>
<comment type="caution">
    <text evidence="2">The sequence shown here is derived from an EMBL/GenBank/DDBJ whole genome shotgun (WGS) entry which is preliminary data.</text>
</comment>
<organism evidence="2 3">
    <name type="scientific">Burkholderia anthina</name>
    <dbReference type="NCBI Taxonomy" id="179879"/>
    <lineage>
        <taxon>Bacteria</taxon>
        <taxon>Pseudomonadati</taxon>
        <taxon>Pseudomonadota</taxon>
        <taxon>Betaproteobacteria</taxon>
        <taxon>Burkholderiales</taxon>
        <taxon>Burkholderiaceae</taxon>
        <taxon>Burkholderia</taxon>
        <taxon>Burkholderia cepacia complex</taxon>
    </lineage>
</organism>
<keyword evidence="3" id="KW-1185">Reference proteome</keyword>
<gene>
    <name evidence="2" type="ORF">JQK92_14830</name>
</gene>
<name>A0ABS2B3Z9_9BURK</name>
<dbReference type="Pfam" id="PF09346">
    <property type="entry name" value="SMI1_KNR4"/>
    <property type="match status" value="1"/>
</dbReference>
<evidence type="ECO:0000313" key="2">
    <source>
        <dbReference type="EMBL" id="MBM2767704.1"/>
    </source>
</evidence>
<feature type="domain" description="Knr4/Smi1-like" evidence="1">
    <location>
        <begin position="49"/>
        <end position="152"/>
    </location>
</feature>